<evidence type="ECO:0000313" key="2">
    <source>
        <dbReference type="Proteomes" id="UP000002640"/>
    </source>
</evidence>
<evidence type="ECO:0000313" key="1">
    <source>
        <dbReference type="EMBL" id="EGZ23985.1"/>
    </source>
</evidence>
<dbReference type="SMR" id="G4Z046"/>
<name>G4Z046_PHYSP</name>
<dbReference type="AlphaFoldDB" id="G4Z046"/>
<dbReference type="InParanoid" id="G4Z046"/>
<dbReference type="GeneID" id="20643356"/>
<reference evidence="1 2" key="1">
    <citation type="journal article" date="2006" name="Science">
        <title>Phytophthora genome sequences uncover evolutionary origins and mechanisms of pathogenesis.</title>
        <authorList>
            <person name="Tyler B.M."/>
            <person name="Tripathy S."/>
            <person name="Zhang X."/>
            <person name="Dehal P."/>
            <person name="Jiang R.H."/>
            <person name="Aerts A."/>
            <person name="Arredondo F.D."/>
            <person name="Baxter L."/>
            <person name="Bensasson D."/>
            <person name="Beynon J.L."/>
            <person name="Chapman J."/>
            <person name="Damasceno C.M."/>
            <person name="Dorrance A.E."/>
            <person name="Dou D."/>
            <person name="Dickerman A.W."/>
            <person name="Dubchak I.L."/>
            <person name="Garbelotto M."/>
            <person name="Gijzen M."/>
            <person name="Gordon S.G."/>
            <person name="Govers F."/>
            <person name="Grunwald N.J."/>
            <person name="Huang W."/>
            <person name="Ivors K.L."/>
            <person name="Jones R.W."/>
            <person name="Kamoun S."/>
            <person name="Krampis K."/>
            <person name="Lamour K.H."/>
            <person name="Lee M.K."/>
            <person name="McDonald W.H."/>
            <person name="Medina M."/>
            <person name="Meijer H.J."/>
            <person name="Nordberg E.K."/>
            <person name="Maclean D.J."/>
            <person name="Ospina-Giraldo M.D."/>
            <person name="Morris P.F."/>
            <person name="Phuntumart V."/>
            <person name="Putnam N.H."/>
            <person name="Rash S."/>
            <person name="Rose J.K."/>
            <person name="Sakihama Y."/>
            <person name="Salamov A.A."/>
            <person name="Savidor A."/>
            <person name="Scheuring C.F."/>
            <person name="Smith B.M."/>
            <person name="Sobral B.W."/>
            <person name="Terry A."/>
            <person name="Torto-Alalibo T.A."/>
            <person name="Win J."/>
            <person name="Xu Z."/>
            <person name="Zhang H."/>
            <person name="Grigoriev I.V."/>
            <person name="Rokhsar D.S."/>
            <person name="Boore J.L."/>
        </authorList>
    </citation>
    <scope>NUCLEOTIDE SEQUENCE [LARGE SCALE GENOMIC DNA]</scope>
    <source>
        <strain evidence="1 2">P6497</strain>
    </source>
</reference>
<dbReference type="KEGG" id="psoj:PHYSODRAFT_311156"/>
<proteinExistence type="predicted"/>
<organism evidence="1 2">
    <name type="scientific">Phytophthora sojae (strain P6497)</name>
    <name type="common">Soybean stem and root rot agent</name>
    <name type="synonym">Phytophthora megasperma f. sp. glycines</name>
    <dbReference type="NCBI Taxonomy" id="1094619"/>
    <lineage>
        <taxon>Eukaryota</taxon>
        <taxon>Sar</taxon>
        <taxon>Stramenopiles</taxon>
        <taxon>Oomycota</taxon>
        <taxon>Peronosporomycetes</taxon>
        <taxon>Peronosporales</taxon>
        <taxon>Peronosporaceae</taxon>
        <taxon>Phytophthora</taxon>
    </lineage>
</organism>
<dbReference type="OMA" id="RMEWTAS"/>
<protein>
    <submittedName>
        <fullName evidence="1">Uncharacterized protein</fullName>
    </submittedName>
</protein>
<keyword evidence="2" id="KW-1185">Reference proteome</keyword>
<sequence length="129" mass="14594">MRVLVGSCLSPRLVVAHLDVSDRMEWTASLSGELELPPTHVCRGIYLAQRSPFVDVASTEKRKRATFFHAAASHEPQPVYLSRFKLILVKMTAMQTQLNARFDDVDKKLQHLTARVEQMERNNSGSLSK</sequence>
<dbReference type="RefSeq" id="XP_009519273.1">
    <property type="nucleotide sequence ID" value="XM_009520978.1"/>
</dbReference>
<gene>
    <name evidence="1" type="ORF">PHYSODRAFT_311156</name>
</gene>
<dbReference type="Proteomes" id="UP000002640">
    <property type="component" value="Unassembled WGS sequence"/>
</dbReference>
<dbReference type="EMBL" id="JH159152">
    <property type="protein sequence ID" value="EGZ23985.1"/>
    <property type="molecule type" value="Genomic_DNA"/>
</dbReference>
<accession>G4Z046</accession>